<dbReference type="CDD" id="cd00154">
    <property type="entry name" value="Rab"/>
    <property type="match status" value="1"/>
</dbReference>
<dbReference type="PROSITE" id="PS51420">
    <property type="entry name" value="RHO"/>
    <property type="match status" value="1"/>
</dbReference>
<dbReference type="PROSITE" id="PS51421">
    <property type="entry name" value="RAS"/>
    <property type="match status" value="1"/>
</dbReference>
<dbReference type="NCBIfam" id="TIGR00231">
    <property type="entry name" value="small_GTP"/>
    <property type="match status" value="1"/>
</dbReference>
<feature type="domain" description="EF-hand" evidence="9">
    <location>
        <begin position="40"/>
        <end position="75"/>
    </location>
</feature>
<protein>
    <recommendedName>
        <fullName evidence="9">EF-hand domain-containing protein</fullName>
    </recommendedName>
</protein>
<dbReference type="Pfam" id="PF00071">
    <property type="entry name" value="Ras"/>
    <property type="match status" value="1"/>
</dbReference>
<keyword evidence="6" id="KW-0449">Lipoprotein</keyword>
<dbReference type="PANTHER" id="PTHR47977">
    <property type="entry name" value="RAS-RELATED PROTEIN RAB"/>
    <property type="match status" value="1"/>
</dbReference>
<dbReference type="InterPro" id="IPR050227">
    <property type="entry name" value="Rab"/>
</dbReference>
<dbReference type="SMART" id="SM00173">
    <property type="entry name" value="RAS"/>
    <property type="match status" value="1"/>
</dbReference>
<dbReference type="InterPro" id="IPR002048">
    <property type="entry name" value="EF_hand_dom"/>
</dbReference>
<dbReference type="SUPFAM" id="SSF47473">
    <property type="entry name" value="EF-hand"/>
    <property type="match status" value="1"/>
</dbReference>
<dbReference type="GO" id="GO:0005525">
    <property type="term" value="F:GTP binding"/>
    <property type="evidence" value="ECO:0007669"/>
    <property type="project" value="UniProtKB-KW"/>
</dbReference>
<dbReference type="SMART" id="SM00174">
    <property type="entry name" value="RHO"/>
    <property type="match status" value="1"/>
</dbReference>
<sequence>MSLRDLAMELFCQFDDENKGYITQDQLLNGSCKDGLFSEFSEGQILSIFELLDKENKGVITLSDFTDAFVTDSNETTTNEDQYFHQSERSSIQAYSPMFDGEEIYARSPSPSAVQVYSYGSMESLPGYGEESIQKELRRSMSCQSEEDWWGGFSTHHVEESLDLSMSVNRKRTDSLPSIMDPLILKRTKKNLLNSKRWVSVDQGIDQSFIATNGLNHRFEENNNLKNKRLNGFTKSDSRIDKILVPLKKLSKHLSNSKNELRINKEKRVRKKRKGPSLFGSRDSVLSSIRCSSCASVRSNDKYYSSNEDISFNRGHPTHYGRRQRSHSNLLQVQKPIYMKQSSYEHLCSDIDCSDNESALSKHNSYLSHDSLLSNQNGGFYISCENVSSPIVDVSAESWETFLRRIGGVSLFAGNTKLRYLWKQISSYQHDLLFNFEDFLKGVVEEHKTVLTKCQDVESTLHSKIEQHEKAIDCVYEELEKTLSKELSHQEKQFTDREDSLRSEYKHSLDMKEATCQENLRFFTEITEKYDHCKQELFLLQEKKSKNDTLHRQTVEEHLQMSSDYESISHENKLLKDQLKQVLDQNREFQECISQMSTNVKTEQEKYQSFVRKYEDLLEEKEFLEANITNLSWENVELRNMNNSMKQKPEDMSLNASINSNMPDLLSPIKDRSPSNDIIMTSSPRGQKGRKKKLLPLISLQEEMEEGEIESELNGEYYTDDAGVASESDENIDIELNKTLQEELQESEDLDITVGQEVFEDDDLSFMLNNEKEEEQRKTSTTSITSIPTNGAVYNDKCAPMIRFATNIQTNFKVIFCGDANVGKSSIIQRICFDSFSEEREPTMQIDSYSKTVPHGENIVNLSIWDTLGQERFNSIPRSYYRKSDIVLVGYDITDEMSFSNLQTWLLDIKEFTDDNVLVIIVGNKVDSEGDRKISCAKAEQYAKAHNAMFMEVSAKSGQNIQSLLHIMSSTLVNQAEYVMVQNNFDVSSNAQTANLMVPQKKLLNKHPCCQ</sequence>
<evidence type="ECO:0000256" key="7">
    <source>
        <dbReference type="SAM" id="Coils"/>
    </source>
</evidence>
<keyword evidence="11" id="KW-1185">Reference proteome</keyword>
<dbReference type="PROSITE" id="PS51419">
    <property type="entry name" value="RAB"/>
    <property type="match status" value="1"/>
</dbReference>
<feature type="compositionally biased region" description="Basic residues" evidence="8">
    <location>
        <begin position="316"/>
        <end position="326"/>
    </location>
</feature>
<evidence type="ECO:0000313" key="10">
    <source>
        <dbReference type="EnsemblMetazoa" id="CLYHEMP006632.1"/>
    </source>
</evidence>
<keyword evidence="4" id="KW-0455">Luminescence</keyword>
<dbReference type="Proteomes" id="UP000594262">
    <property type="component" value="Unplaced"/>
</dbReference>
<dbReference type="PROSITE" id="PS50222">
    <property type="entry name" value="EF_HAND_2"/>
    <property type="match status" value="1"/>
</dbReference>
<evidence type="ECO:0000256" key="2">
    <source>
        <dbReference type="ARBA" id="ARBA00022741"/>
    </source>
</evidence>
<dbReference type="GO" id="GO:0005509">
    <property type="term" value="F:calcium ion binding"/>
    <property type="evidence" value="ECO:0007669"/>
    <property type="project" value="InterPro"/>
</dbReference>
<evidence type="ECO:0000256" key="4">
    <source>
        <dbReference type="ARBA" id="ARBA00023223"/>
    </source>
</evidence>
<proteinExistence type="inferred from homology"/>
<organism evidence="10 11">
    <name type="scientific">Clytia hemisphaerica</name>
    <dbReference type="NCBI Taxonomy" id="252671"/>
    <lineage>
        <taxon>Eukaryota</taxon>
        <taxon>Metazoa</taxon>
        <taxon>Cnidaria</taxon>
        <taxon>Hydrozoa</taxon>
        <taxon>Hydroidolina</taxon>
        <taxon>Leptothecata</taxon>
        <taxon>Obeliida</taxon>
        <taxon>Clytiidae</taxon>
        <taxon>Clytia</taxon>
    </lineage>
</organism>
<evidence type="ECO:0000259" key="9">
    <source>
        <dbReference type="PROSITE" id="PS50222"/>
    </source>
</evidence>
<feature type="coiled-coil region" evidence="7">
    <location>
        <begin position="565"/>
        <end position="641"/>
    </location>
</feature>
<dbReference type="GO" id="GO:0008218">
    <property type="term" value="P:bioluminescence"/>
    <property type="evidence" value="ECO:0007669"/>
    <property type="project" value="UniProtKB-KW"/>
</dbReference>
<dbReference type="SMART" id="SM00175">
    <property type="entry name" value="RAB"/>
    <property type="match status" value="1"/>
</dbReference>
<dbReference type="GO" id="GO:0003924">
    <property type="term" value="F:GTPase activity"/>
    <property type="evidence" value="ECO:0007669"/>
    <property type="project" value="InterPro"/>
</dbReference>
<dbReference type="PRINTS" id="PR00449">
    <property type="entry name" value="RASTRNSFRMNG"/>
</dbReference>
<evidence type="ECO:0000313" key="11">
    <source>
        <dbReference type="Proteomes" id="UP000594262"/>
    </source>
</evidence>
<dbReference type="InterPro" id="IPR027417">
    <property type="entry name" value="P-loop_NTPase"/>
</dbReference>
<evidence type="ECO:0000256" key="6">
    <source>
        <dbReference type="ARBA" id="ARBA00023288"/>
    </source>
</evidence>
<dbReference type="GeneID" id="136804932"/>
<dbReference type="AlphaFoldDB" id="A0A7M5UZA3"/>
<dbReference type="OrthoDB" id="6022570at2759"/>
<dbReference type="SMART" id="SM00176">
    <property type="entry name" value="RAN"/>
    <property type="match status" value="1"/>
</dbReference>
<keyword evidence="5" id="KW-0599">Photoprotein</keyword>
<dbReference type="RefSeq" id="XP_066917567.1">
    <property type="nucleotide sequence ID" value="XM_067061466.1"/>
</dbReference>
<dbReference type="FunFam" id="3.40.50.300:FF:001129">
    <property type="entry name" value="ras-related protein Rab-44 isoform X2"/>
    <property type="match status" value="1"/>
</dbReference>
<keyword evidence="7" id="KW-0175">Coiled coil</keyword>
<feature type="region of interest" description="Disordered" evidence="8">
    <location>
        <begin position="307"/>
        <end position="326"/>
    </location>
</feature>
<keyword evidence="2" id="KW-0547">Nucleotide-binding</keyword>
<accession>A0A7M5UZA3</accession>
<dbReference type="SUPFAM" id="SSF52540">
    <property type="entry name" value="P-loop containing nucleoside triphosphate hydrolases"/>
    <property type="match status" value="1"/>
</dbReference>
<dbReference type="Gene3D" id="3.40.50.300">
    <property type="entry name" value="P-loop containing nucleotide triphosphate hydrolases"/>
    <property type="match status" value="1"/>
</dbReference>
<dbReference type="InterPro" id="IPR005225">
    <property type="entry name" value="Small_GTP-bd"/>
</dbReference>
<name>A0A7M5UZA3_9CNID</name>
<dbReference type="InterPro" id="IPR011992">
    <property type="entry name" value="EF-hand-dom_pair"/>
</dbReference>
<evidence type="ECO:0000256" key="1">
    <source>
        <dbReference type="ARBA" id="ARBA00007828"/>
    </source>
</evidence>
<evidence type="ECO:0000256" key="8">
    <source>
        <dbReference type="SAM" id="MobiDB-lite"/>
    </source>
</evidence>
<evidence type="ECO:0000256" key="3">
    <source>
        <dbReference type="ARBA" id="ARBA00023134"/>
    </source>
</evidence>
<dbReference type="EnsemblMetazoa" id="CLYHEMT006632.1">
    <property type="protein sequence ID" value="CLYHEMP006632.1"/>
    <property type="gene ID" value="CLYHEMG006632"/>
</dbReference>
<dbReference type="Gene3D" id="1.10.238.10">
    <property type="entry name" value="EF-hand"/>
    <property type="match status" value="1"/>
</dbReference>
<comment type="similarity">
    <text evidence="1">Belongs to the aequorin family.</text>
</comment>
<dbReference type="InterPro" id="IPR001806">
    <property type="entry name" value="Small_GTPase"/>
</dbReference>
<keyword evidence="3" id="KW-0342">GTP-binding</keyword>
<reference evidence="10" key="1">
    <citation type="submission" date="2021-01" db="UniProtKB">
        <authorList>
            <consortium name="EnsemblMetazoa"/>
        </authorList>
    </citation>
    <scope>IDENTIFICATION</scope>
</reference>
<evidence type="ECO:0000256" key="5">
    <source>
        <dbReference type="ARBA" id="ARBA00023262"/>
    </source>
</evidence>